<dbReference type="Gramene" id="LPERR05G06910.1">
    <property type="protein sequence ID" value="LPERR05G06910.1"/>
    <property type="gene ID" value="LPERR05G06910"/>
</dbReference>
<dbReference type="InterPro" id="IPR045279">
    <property type="entry name" value="ARR-like"/>
</dbReference>
<keyword evidence="1" id="KW-0902">Two-component regulatory system</keyword>
<evidence type="ECO:0000313" key="5">
    <source>
        <dbReference type="EnsemblPlants" id="LPERR05G06910.1"/>
    </source>
</evidence>
<dbReference type="GO" id="GO:0000160">
    <property type="term" value="P:phosphorelay signal transduction system"/>
    <property type="evidence" value="ECO:0007669"/>
    <property type="project" value="UniProtKB-KW"/>
</dbReference>
<name>A0A0D9WE85_9ORYZ</name>
<evidence type="ECO:0000256" key="1">
    <source>
        <dbReference type="ARBA" id="ARBA00023012"/>
    </source>
</evidence>
<dbReference type="EnsemblPlants" id="LPERR05G06910.1">
    <property type="protein sequence ID" value="LPERR05G06910.1"/>
    <property type="gene ID" value="LPERR05G06910"/>
</dbReference>
<protein>
    <recommendedName>
        <fullName evidence="4">Response regulatory domain-containing protein</fullName>
    </recommendedName>
</protein>
<dbReference type="InterPro" id="IPR001789">
    <property type="entry name" value="Sig_transdc_resp-reg_receiver"/>
</dbReference>
<proteinExistence type="predicted"/>
<organism evidence="5 6">
    <name type="scientific">Leersia perrieri</name>
    <dbReference type="NCBI Taxonomy" id="77586"/>
    <lineage>
        <taxon>Eukaryota</taxon>
        <taxon>Viridiplantae</taxon>
        <taxon>Streptophyta</taxon>
        <taxon>Embryophyta</taxon>
        <taxon>Tracheophyta</taxon>
        <taxon>Spermatophyta</taxon>
        <taxon>Magnoliopsida</taxon>
        <taxon>Liliopsida</taxon>
        <taxon>Poales</taxon>
        <taxon>Poaceae</taxon>
        <taxon>BOP clade</taxon>
        <taxon>Oryzoideae</taxon>
        <taxon>Oryzeae</taxon>
        <taxon>Oryzinae</taxon>
        <taxon>Leersia</taxon>
    </lineage>
</organism>
<dbReference type="AlphaFoldDB" id="A0A0D9WE85"/>
<dbReference type="PANTHER" id="PTHR43874">
    <property type="entry name" value="TWO-COMPONENT RESPONSE REGULATOR"/>
    <property type="match status" value="1"/>
</dbReference>
<feature type="domain" description="Response regulatory" evidence="4">
    <location>
        <begin position="7"/>
        <end position="125"/>
    </location>
</feature>
<accession>A0A0D9WE85</accession>
<dbReference type="STRING" id="77586.A0A0D9WE85"/>
<dbReference type="HOGENOM" id="CLU_1655077_0_0_1"/>
<feature type="chain" id="PRO_5002348923" description="Response regulatory domain-containing protein" evidence="3">
    <location>
        <begin position="21"/>
        <end position="167"/>
    </location>
</feature>
<reference evidence="5" key="3">
    <citation type="submission" date="2015-04" db="UniProtKB">
        <authorList>
            <consortium name="EnsemblPlants"/>
        </authorList>
    </citation>
    <scope>IDENTIFICATION</scope>
</reference>
<dbReference type="Proteomes" id="UP000032180">
    <property type="component" value="Chromosome 5"/>
</dbReference>
<evidence type="ECO:0000256" key="3">
    <source>
        <dbReference type="SAM" id="SignalP"/>
    </source>
</evidence>
<keyword evidence="3" id="KW-0732">Signal</keyword>
<dbReference type="PROSITE" id="PS50110">
    <property type="entry name" value="RESPONSE_REGULATORY"/>
    <property type="match status" value="1"/>
</dbReference>
<dbReference type="SUPFAM" id="SSF52172">
    <property type="entry name" value="CheY-like"/>
    <property type="match status" value="1"/>
</dbReference>
<dbReference type="PANTHER" id="PTHR43874:SF92">
    <property type="entry name" value="TWO-COMPONENT RESPONSE REGULATOR ORR28"/>
    <property type="match status" value="1"/>
</dbReference>
<reference evidence="6" key="2">
    <citation type="submission" date="2013-12" db="EMBL/GenBank/DDBJ databases">
        <authorList>
            <person name="Yu Y."/>
            <person name="Lee S."/>
            <person name="de Baynast K."/>
            <person name="Wissotski M."/>
            <person name="Liu L."/>
            <person name="Talag J."/>
            <person name="Goicoechea J."/>
            <person name="Angelova A."/>
            <person name="Jetty R."/>
            <person name="Kudrna D."/>
            <person name="Golser W."/>
            <person name="Rivera L."/>
            <person name="Zhang J."/>
            <person name="Wing R."/>
        </authorList>
    </citation>
    <scope>NUCLEOTIDE SEQUENCE</scope>
</reference>
<dbReference type="Pfam" id="PF00072">
    <property type="entry name" value="Response_reg"/>
    <property type="match status" value="1"/>
</dbReference>
<evidence type="ECO:0000259" key="4">
    <source>
        <dbReference type="PROSITE" id="PS50110"/>
    </source>
</evidence>
<sequence>MWILTKHVVISCIIFHNIASITCGLMRSDHVRSTTVYTSPIKALKFLENHAHDFDLVLAAVHMEEVDGFTSLTAAREIYNSIQVIMMSTEMTKHTMKRCVKFGSRYFMNKPLDVVRPQNIWQHLYRKVILMVNIKCLLQGSIATYLFVFRIGKKFDAFQSCICKSST</sequence>
<feature type="signal peptide" evidence="3">
    <location>
        <begin position="1"/>
        <end position="20"/>
    </location>
</feature>
<evidence type="ECO:0000313" key="6">
    <source>
        <dbReference type="Proteomes" id="UP000032180"/>
    </source>
</evidence>
<dbReference type="Gene3D" id="3.40.50.2300">
    <property type="match status" value="1"/>
</dbReference>
<keyword evidence="6" id="KW-1185">Reference proteome</keyword>
<evidence type="ECO:0000256" key="2">
    <source>
        <dbReference type="PROSITE-ProRule" id="PRU00169"/>
    </source>
</evidence>
<dbReference type="GO" id="GO:0009736">
    <property type="term" value="P:cytokinin-activated signaling pathway"/>
    <property type="evidence" value="ECO:0007669"/>
    <property type="project" value="InterPro"/>
</dbReference>
<reference evidence="5 6" key="1">
    <citation type="submission" date="2012-08" db="EMBL/GenBank/DDBJ databases">
        <title>Oryza genome evolution.</title>
        <authorList>
            <person name="Wing R.A."/>
        </authorList>
    </citation>
    <scope>NUCLEOTIDE SEQUENCE</scope>
</reference>
<dbReference type="InterPro" id="IPR011006">
    <property type="entry name" value="CheY-like_superfamily"/>
</dbReference>
<comment type="caution">
    <text evidence="2">Lacks conserved residue(s) required for the propagation of feature annotation.</text>
</comment>